<dbReference type="EMBL" id="JAVDXU010000001">
    <property type="protein sequence ID" value="MDR7267836.1"/>
    <property type="molecule type" value="Genomic_DNA"/>
</dbReference>
<keyword evidence="2" id="KW-1185">Reference proteome</keyword>
<protein>
    <recommendedName>
        <fullName evidence="3">Transposase</fullName>
    </recommendedName>
</protein>
<organism evidence="1 2">
    <name type="scientific">Roseateles saccharophilus</name>
    <name type="common">Pseudomonas saccharophila</name>
    <dbReference type="NCBI Taxonomy" id="304"/>
    <lineage>
        <taxon>Bacteria</taxon>
        <taxon>Pseudomonadati</taxon>
        <taxon>Pseudomonadota</taxon>
        <taxon>Betaproteobacteria</taxon>
        <taxon>Burkholderiales</taxon>
        <taxon>Sphaerotilaceae</taxon>
        <taxon>Roseateles</taxon>
    </lineage>
</organism>
<accession>A0ABU1YIF4</accession>
<name>A0ABU1YIF4_ROSSA</name>
<evidence type="ECO:0000313" key="1">
    <source>
        <dbReference type="EMBL" id="MDR7267836.1"/>
    </source>
</evidence>
<evidence type="ECO:0008006" key="3">
    <source>
        <dbReference type="Google" id="ProtNLM"/>
    </source>
</evidence>
<dbReference type="RefSeq" id="WP_310260307.1">
    <property type="nucleotide sequence ID" value="NZ_JAVDXU010000001.1"/>
</dbReference>
<evidence type="ECO:0000313" key="2">
    <source>
        <dbReference type="Proteomes" id="UP001180453"/>
    </source>
</evidence>
<dbReference type="Proteomes" id="UP001180453">
    <property type="component" value="Unassembled WGS sequence"/>
</dbReference>
<sequence length="129" mass="13825">MRLIPPQPPGRADRKARAYAAEIAQLHAQGYTLSVIRQALATVGITVSISTVWREVTRLNGSERKPVTLPAQVDPGAMLPSLPAPASSTPIASLVAPLHITTSRLGKEVAEAFARTQSTNPLIRAKEQR</sequence>
<proteinExistence type="predicted"/>
<comment type="caution">
    <text evidence="1">The sequence shown here is derived from an EMBL/GenBank/DDBJ whole genome shotgun (WGS) entry which is preliminary data.</text>
</comment>
<gene>
    <name evidence="1" type="ORF">J2X20_000465</name>
</gene>
<reference evidence="1 2" key="1">
    <citation type="submission" date="2023-07" db="EMBL/GenBank/DDBJ databases">
        <title>Sorghum-associated microbial communities from plants grown in Nebraska, USA.</title>
        <authorList>
            <person name="Schachtman D."/>
        </authorList>
    </citation>
    <scope>NUCLEOTIDE SEQUENCE [LARGE SCALE GENOMIC DNA]</scope>
    <source>
        <strain evidence="1 2">BE314</strain>
    </source>
</reference>